<dbReference type="EMBL" id="VFRQ01000004">
    <property type="protein sequence ID" value="TPE44275.1"/>
    <property type="molecule type" value="Genomic_DNA"/>
</dbReference>
<proteinExistence type="predicted"/>
<dbReference type="OrthoDB" id="277629at2"/>
<evidence type="ECO:0000313" key="2">
    <source>
        <dbReference type="Proteomes" id="UP000316727"/>
    </source>
</evidence>
<dbReference type="AlphaFoldDB" id="A0A501W6L1"/>
<organism evidence="1 2">
    <name type="scientific">Pontibacter mangrovi</name>
    <dbReference type="NCBI Taxonomy" id="2589816"/>
    <lineage>
        <taxon>Bacteria</taxon>
        <taxon>Pseudomonadati</taxon>
        <taxon>Bacteroidota</taxon>
        <taxon>Cytophagia</taxon>
        <taxon>Cytophagales</taxon>
        <taxon>Hymenobacteraceae</taxon>
        <taxon>Pontibacter</taxon>
    </lineage>
</organism>
<dbReference type="Proteomes" id="UP000316727">
    <property type="component" value="Unassembled WGS sequence"/>
</dbReference>
<accession>A0A501W6L1</accession>
<evidence type="ECO:0000313" key="1">
    <source>
        <dbReference type="EMBL" id="TPE44275.1"/>
    </source>
</evidence>
<protein>
    <submittedName>
        <fullName evidence="1">Uncharacterized protein</fullName>
    </submittedName>
</protein>
<reference evidence="1 2" key="1">
    <citation type="submission" date="2019-06" db="EMBL/GenBank/DDBJ databases">
        <title>A novel bacterium of genus Pontibacter, isolated from marine sediment.</title>
        <authorList>
            <person name="Huang H."/>
            <person name="Mo K."/>
            <person name="Hu Y."/>
        </authorList>
    </citation>
    <scope>NUCLEOTIDE SEQUENCE [LARGE SCALE GENOMIC DNA]</scope>
    <source>
        <strain evidence="1 2">HB172049</strain>
    </source>
</reference>
<name>A0A501W6L1_9BACT</name>
<sequence>MKSPGDISYVTDRKALSKLIGQQESTYSNVLLYGKTYIAPFYEYFLVIDGPEAPNPSLDENTIILDTLLHNHTVRLIARSLDSNTAAFKTDINKIFQSTQLGPRYRKDVSTVMDVVSRYRGSNRFIEVYEEIKSYPAYDENEDWLKLQLQLTYASFLENQPEYDELFKKFEPERIQDSTSQIIKQNLISDTKVFEEIKAKAMQTNLVMVNENHFVPRHRKFVYRLLPYLRAIGYDYFALEALGSKQDSLLNLDEGFPTLETGFYTKEQNYGNLLRYAKALGFEFVAYESSGTVERELGQAQNLYSKTFALNKDAKVLLLGGFAHILEQPTEEGKKWLGAVLHKKYDIDPLTISQTDLNRYRRISKEELSLVEGEYFKGRLQSVDYHLLNNIEQPLNKQEANFSYKNHNSFPVQLTLFLADEMAHEYDYVDKVPFRAVYLNPKEKIDLKLPLKDFYLILFNAKGKEIESKRLSTSNITKEH</sequence>
<gene>
    <name evidence="1" type="ORF">FJM65_08960</name>
</gene>
<dbReference type="RefSeq" id="WP_140621167.1">
    <property type="nucleotide sequence ID" value="NZ_VFRQ01000004.1"/>
</dbReference>
<keyword evidence="2" id="KW-1185">Reference proteome</keyword>
<comment type="caution">
    <text evidence="1">The sequence shown here is derived from an EMBL/GenBank/DDBJ whole genome shotgun (WGS) entry which is preliminary data.</text>
</comment>